<dbReference type="RefSeq" id="WP_055238789.1">
    <property type="nucleotide sequence ID" value="NZ_CYXM01000026.1"/>
</dbReference>
<evidence type="ECO:0000313" key="2">
    <source>
        <dbReference type="Proteomes" id="UP000095673"/>
    </source>
</evidence>
<reference evidence="1 2" key="1">
    <citation type="submission" date="2015-09" db="EMBL/GenBank/DDBJ databases">
        <authorList>
            <consortium name="Pathogen Informatics"/>
        </authorList>
    </citation>
    <scope>NUCLEOTIDE SEQUENCE [LARGE SCALE GENOMIC DNA]</scope>
    <source>
        <strain evidence="1 2">2789STDY5834968</strain>
    </source>
</reference>
<evidence type="ECO:0000313" key="1">
    <source>
        <dbReference type="EMBL" id="CUN29393.1"/>
    </source>
</evidence>
<dbReference type="OrthoDB" id="9798200at2"/>
<name>A0A173VQI2_9FIRM</name>
<gene>
    <name evidence="1" type="ORF">ERS852580_03402</name>
</gene>
<organism evidence="1 2">
    <name type="scientific">Agathobacter rectalis</name>
    <dbReference type="NCBI Taxonomy" id="39491"/>
    <lineage>
        <taxon>Bacteria</taxon>
        <taxon>Bacillati</taxon>
        <taxon>Bacillota</taxon>
        <taxon>Clostridia</taxon>
        <taxon>Lachnospirales</taxon>
        <taxon>Lachnospiraceae</taxon>
        <taxon>Agathobacter</taxon>
    </lineage>
</organism>
<protein>
    <submittedName>
        <fullName evidence="1">Uncharacterized protein</fullName>
    </submittedName>
</protein>
<sequence>MVSGIYAEIKKRILDAEYGAVFVTSDFTDIATITTIRKCLGRQVEEKAIRRIIDGVYEKPVYSNLLKEYVPANPEKVAYAIARGYHWTIAPCGDVALNKLGLSTQVPVVWSYISDGPYRKFAWDNVNIEFKHRTNRQISFMSESTTLVVEAIKTLGKERIDEGVINNLKNRVPEDKRKQLLEEATGVSEWIYEVIRKVCLE</sequence>
<proteinExistence type="predicted"/>
<dbReference type="Pfam" id="PF19570">
    <property type="entry name" value="DUF6088"/>
    <property type="match status" value="1"/>
</dbReference>
<dbReference type="AlphaFoldDB" id="A0A173VQI2"/>
<accession>A0A173VQI2</accession>
<dbReference type="Proteomes" id="UP000095673">
    <property type="component" value="Unassembled WGS sequence"/>
</dbReference>
<dbReference type="EMBL" id="CYXM01000026">
    <property type="protein sequence ID" value="CUN29393.1"/>
    <property type="molecule type" value="Genomic_DNA"/>
</dbReference>
<dbReference type="InterPro" id="IPR045738">
    <property type="entry name" value="DUF6088"/>
</dbReference>